<evidence type="ECO:0000256" key="13">
    <source>
        <dbReference type="ARBA" id="ARBA00048679"/>
    </source>
</evidence>
<dbReference type="Pfam" id="PF15308">
    <property type="entry name" value="CEP170_C"/>
    <property type="match status" value="2"/>
</dbReference>
<feature type="domain" description="AGC-kinase C-terminal" evidence="19">
    <location>
        <begin position="387"/>
        <end position="461"/>
    </location>
</feature>
<feature type="compositionally biased region" description="Low complexity" evidence="15">
    <location>
        <begin position="1071"/>
        <end position="1089"/>
    </location>
</feature>
<dbReference type="Pfam" id="PF00069">
    <property type="entry name" value="Pkinase"/>
    <property type="match status" value="1"/>
</dbReference>
<dbReference type="PROSITE" id="PS00108">
    <property type="entry name" value="PROTEIN_KINASE_ST"/>
    <property type="match status" value="1"/>
</dbReference>
<feature type="compositionally biased region" description="Basic and acidic residues" evidence="15">
    <location>
        <begin position="1227"/>
        <end position="1254"/>
    </location>
</feature>
<feature type="compositionally biased region" description="Polar residues" evidence="15">
    <location>
        <begin position="1604"/>
        <end position="1636"/>
    </location>
</feature>
<dbReference type="SUPFAM" id="SSF49879">
    <property type="entry name" value="SMAD/FHA domain"/>
    <property type="match status" value="1"/>
</dbReference>
<evidence type="ECO:0000256" key="12">
    <source>
        <dbReference type="ARBA" id="ARBA00047899"/>
    </source>
</evidence>
<feature type="compositionally biased region" description="Polar residues" evidence="15">
    <location>
        <begin position="856"/>
        <end position="881"/>
    </location>
</feature>
<feature type="non-terminal residue" evidence="20">
    <location>
        <position position="1893"/>
    </location>
</feature>
<dbReference type="InterPro" id="IPR008984">
    <property type="entry name" value="SMAD_FHA_dom_sf"/>
</dbReference>
<keyword evidence="10" id="KW-0320">Glycogen biosynthesis</keyword>
<dbReference type="SMART" id="SM00133">
    <property type="entry name" value="S_TK_X"/>
    <property type="match status" value="1"/>
</dbReference>
<dbReference type="InterPro" id="IPR017892">
    <property type="entry name" value="Pkinase_C"/>
</dbReference>
<feature type="compositionally biased region" description="Polar residues" evidence="15">
    <location>
        <begin position="1665"/>
        <end position="1677"/>
    </location>
</feature>
<dbReference type="PANTHER" id="PTHR24351">
    <property type="entry name" value="RIBOSOMAL PROTEIN S6 KINASE"/>
    <property type="match status" value="1"/>
</dbReference>
<organism evidence="20">
    <name type="scientific">Tetraodon nigroviridis</name>
    <name type="common">Spotted green pufferfish</name>
    <name type="synonym">Chelonodon nigroviridis</name>
    <dbReference type="NCBI Taxonomy" id="99883"/>
    <lineage>
        <taxon>Eukaryota</taxon>
        <taxon>Metazoa</taxon>
        <taxon>Chordata</taxon>
        <taxon>Craniata</taxon>
        <taxon>Vertebrata</taxon>
        <taxon>Euteleostomi</taxon>
        <taxon>Actinopterygii</taxon>
        <taxon>Neopterygii</taxon>
        <taxon>Teleostei</taxon>
        <taxon>Neoteleostei</taxon>
        <taxon>Acanthomorphata</taxon>
        <taxon>Eupercaria</taxon>
        <taxon>Tetraodontiformes</taxon>
        <taxon>Tetradontoidea</taxon>
        <taxon>Tetraodontidae</taxon>
        <taxon>Tetraodon</taxon>
    </lineage>
</organism>
<feature type="region of interest" description="Disordered" evidence="15">
    <location>
        <begin position="1040"/>
        <end position="1183"/>
    </location>
</feature>
<keyword evidence="9 14" id="KW-0067">ATP-binding</keyword>
<feature type="region of interest" description="Disordered" evidence="15">
    <location>
        <begin position="615"/>
        <end position="660"/>
    </location>
</feature>
<accession>Q4RLN6</accession>
<proteinExistence type="inferred from homology"/>
<dbReference type="EC" id="2.7.11.1" evidence="2"/>
<feature type="compositionally biased region" description="Basic and acidic residues" evidence="15">
    <location>
        <begin position="1106"/>
        <end position="1117"/>
    </location>
</feature>
<dbReference type="FunFam" id="3.30.200.20:FF:000838">
    <property type="entry name" value="Non-specific serine/threonine protein kinase"/>
    <property type="match status" value="1"/>
</dbReference>
<gene>
    <name evidence="20" type="ORF">GSTENG00032408001</name>
</gene>
<feature type="binding site" evidence="14">
    <location>
        <position position="167"/>
    </location>
    <ligand>
        <name>ATP</name>
        <dbReference type="ChEBI" id="CHEBI:30616"/>
    </ligand>
</feature>
<feature type="compositionally biased region" description="Low complexity" evidence="15">
    <location>
        <begin position="1702"/>
        <end position="1713"/>
    </location>
</feature>
<evidence type="ECO:0000256" key="5">
    <source>
        <dbReference type="ARBA" id="ARBA00022553"/>
    </source>
</evidence>
<feature type="non-terminal residue" evidence="20">
    <location>
        <position position="1"/>
    </location>
</feature>
<evidence type="ECO:0000259" key="18">
    <source>
        <dbReference type="PROSITE" id="PS50011"/>
    </source>
</evidence>
<evidence type="ECO:0000256" key="15">
    <source>
        <dbReference type="SAM" id="MobiDB-lite"/>
    </source>
</evidence>
<dbReference type="InterPro" id="IPR011993">
    <property type="entry name" value="PH-like_dom_sf"/>
</dbReference>
<dbReference type="CDD" id="cd01241">
    <property type="entry name" value="PH_PKB"/>
    <property type="match status" value="1"/>
</dbReference>
<keyword evidence="4" id="KW-0723">Serine/threonine-protein kinase</keyword>
<feature type="compositionally biased region" description="Basic and acidic residues" evidence="15">
    <location>
        <begin position="1135"/>
        <end position="1160"/>
    </location>
</feature>
<dbReference type="PROSITE" id="PS50003">
    <property type="entry name" value="PH_DOMAIN"/>
    <property type="match status" value="1"/>
</dbReference>
<feature type="compositionally biased region" description="Polar residues" evidence="15">
    <location>
        <begin position="1464"/>
        <end position="1477"/>
    </location>
</feature>
<comment type="catalytic activity">
    <reaction evidence="12">
        <text>L-threonyl-[protein] + ATP = O-phospho-L-threonyl-[protein] + ADP + H(+)</text>
        <dbReference type="Rhea" id="RHEA:46608"/>
        <dbReference type="Rhea" id="RHEA-COMP:11060"/>
        <dbReference type="Rhea" id="RHEA-COMP:11605"/>
        <dbReference type="ChEBI" id="CHEBI:15378"/>
        <dbReference type="ChEBI" id="CHEBI:30013"/>
        <dbReference type="ChEBI" id="CHEBI:30616"/>
        <dbReference type="ChEBI" id="CHEBI:61977"/>
        <dbReference type="ChEBI" id="CHEBI:456216"/>
        <dbReference type="EC" id="2.7.11.1"/>
    </reaction>
</comment>
<feature type="compositionally biased region" description="Polar residues" evidence="15">
    <location>
        <begin position="1446"/>
        <end position="1455"/>
    </location>
</feature>
<evidence type="ECO:0000256" key="1">
    <source>
        <dbReference type="ARBA" id="ARBA00006935"/>
    </source>
</evidence>
<feature type="domain" description="Protein kinase" evidence="18">
    <location>
        <begin position="128"/>
        <end position="386"/>
    </location>
</feature>
<dbReference type="EMBL" id="CAAE01015019">
    <property type="protein sequence ID" value="CAG10696.1"/>
    <property type="molecule type" value="Genomic_DNA"/>
</dbReference>
<dbReference type="InterPro" id="IPR039026">
    <property type="entry name" value="PH_PKB"/>
</dbReference>
<feature type="domain" description="FHA" evidence="17">
    <location>
        <begin position="503"/>
        <end position="553"/>
    </location>
</feature>
<dbReference type="PROSITE" id="PS00107">
    <property type="entry name" value="PROTEIN_KINASE_ATP"/>
    <property type="match status" value="1"/>
</dbReference>
<evidence type="ECO:0000259" key="16">
    <source>
        <dbReference type="PROSITE" id="PS50003"/>
    </source>
</evidence>
<evidence type="ECO:0000256" key="4">
    <source>
        <dbReference type="ARBA" id="ARBA00022527"/>
    </source>
</evidence>
<feature type="compositionally biased region" description="Polar residues" evidence="15">
    <location>
        <begin position="1414"/>
        <end position="1432"/>
    </location>
</feature>
<evidence type="ECO:0000259" key="17">
    <source>
        <dbReference type="PROSITE" id="PS50006"/>
    </source>
</evidence>
<dbReference type="InterPro" id="IPR000961">
    <property type="entry name" value="AGC-kinase_C"/>
</dbReference>
<dbReference type="InterPro" id="IPR034676">
    <property type="entry name" value="Akt1"/>
</dbReference>
<comment type="caution">
    <text evidence="20">The sequence shown here is derived from an EMBL/GenBank/DDBJ whole genome shotgun (WGS) entry which is preliminary data.</text>
</comment>
<evidence type="ECO:0000256" key="8">
    <source>
        <dbReference type="ARBA" id="ARBA00022777"/>
    </source>
</evidence>
<feature type="compositionally biased region" description="Polar residues" evidence="15">
    <location>
        <begin position="1348"/>
        <end position="1361"/>
    </location>
</feature>
<feature type="region of interest" description="Disordered" evidence="15">
    <location>
        <begin position="1196"/>
        <end position="1300"/>
    </location>
</feature>
<dbReference type="GO" id="GO:0004674">
    <property type="term" value="F:protein serine/threonine kinase activity"/>
    <property type="evidence" value="ECO:0007669"/>
    <property type="project" value="UniProtKB-KW"/>
</dbReference>
<dbReference type="Pfam" id="PF00169">
    <property type="entry name" value="PH"/>
    <property type="match status" value="1"/>
</dbReference>
<feature type="region of interest" description="Disordered" evidence="15">
    <location>
        <begin position="848"/>
        <end position="1026"/>
    </location>
</feature>
<feature type="compositionally biased region" description="Polar residues" evidence="15">
    <location>
        <begin position="1531"/>
        <end position="1543"/>
    </location>
</feature>
<name>Q4RLN6_TETNG</name>
<keyword evidence="6" id="KW-0808">Transferase</keyword>
<feature type="region of interest" description="Disordered" evidence="15">
    <location>
        <begin position="722"/>
        <end position="752"/>
    </location>
</feature>
<dbReference type="SMART" id="SM00240">
    <property type="entry name" value="FHA"/>
    <property type="match status" value="1"/>
</dbReference>
<dbReference type="Gene3D" id="2.60.200.20">
    <property type="match status" value="1"/>
</dbReference>
<protein>
    <recommendedName>
        <fullName evidence="3">RAC-alpha serine/threonine-protein kinase</fullName>
        <ecNumber evidence="2">2.7.11.1</ecNumber>
    </recommendedName>
    <alternativeName>
        <fullName evidence="11">RAC-PK-alpha</fullName>
    </alternativeName>
</protein>
<dbReference type="Gene3D" id="3.30.200.20">
    <property type="entry name" value="Phosphorylase Kinase, domain 1"/>
    <property type="match status" value="1"/>
</dbReference>
<dbReference type="KEGG" id="tng:GSTEN00032408G001"/>
<evidence type="ECO:0000256" key="7">
    <source>
        <dbReference type="ARBA" id="ARBA00022741"/>
    </source>
</evidence>
<dbReference type="PROSITE" id="PS51285">
    <property type="entry name" value="AGC_KINASE_CTER"/>
    <property type="match status" value="1"/>
</dbReference>
<feature type="region of interest" description="Disordered" evidence="15">
    <location>
        <begin position="1397"/>
        <end position="1738"/>
    </location>
</feature>
<feature type="compositionally biased region" description="Polar residues" evidence="15">
    <location>
        <begin position="1499"/>
        <end position="1514"/>
    </location>
</feature>
<dbReference type="FunFam" id="2.30.29.30:FF:000027">
    <property type="entry name" value="Non-specific serine/threonine protein kinase"/>
    <property type="match status" value="1"/>
</dbReference>
<feature type="compositionally biased region" description="Polar residues" evidence="15">
    <location>
        <begin position="959"/>
        <end position="977"/>
    </location>
</feature>
<evidence type="ECO:0000256" key="6">
    <source>
        <dbReference type="ARBA" id="ARBA00022679"/>
    </source>
</evidence>
<dbReference type="Gene3D" id="2.30.29.30">
    <property type="entry name" value="Pleckstrin-homology domain (PH domain)/Phosphotyrosine-binding domain (PTB)"/>
    <property type="match status" value="1"/>
</dbReference>
<dbReference type="InterPro" id="IPR029300">
    <property type="entry name" value="CEP170_C"/>
</dbReference>
<evidence type="ECO:0000256" key="3">
    <source>
        <dbReference type="ARBA" id="ARBA00021636"/>
    </source>
</evidence>
<dbReference type="FunFam" id="1.10.510.10:FF:000033">
    <property type="entry name" value="Non-specific serine/threonine protein kinase"/>
    <property type="match status" value="1"/>
</dbReference>
<feature type="compositionally biased region" description="Low complexity" evidence="15">
    <location>
        <begin position="891"/>
        <end position="904"/>
    </location>
</feature>
<dbReference type="Gene3D" id="1.10.510.10">
    <property type="entry name" value="Transferase(Phosphotransferase) domain 1"/>
    <property type="match status" value="1"/>
</dbReference>
<evidence type="ECO:0000256" key="10">
    <source>
        <dbReference type="ARBA" id="ARBA00023056"/>
    </source>
</evidence>
<feature type="compositionally biased region" description="Polar residues" evidence="15">
    <location>
        <begin position="936"/>
        <end position="945"/>
    </location>
</feature>
<evidence type="ECO:0000256" key="11">
    <source>
        <dbReference type="ARBA" id="ARBA00032049"/>
    </source>
</evidence>
<dbReference type="CDD" id="cd05594">
    <property type="entry name" value="STKc_PKB_alpha"/>
    <property type="match status" value="1"/>
</dbReference>
<feature type="compositionally biased region" description="Polar residues" evidence="15">
    <location>
        <begin position="1685"/>
        <end position="1700"/>
    </location>
</feature>
<evidence type="ECO:0000256" key="2">
    <source>
        <dbReference type="ARBA" id="ARBA00012513"/>
    </source>
</evidence>
<evidence type="ECO:0000256" key="14">
    <source>
        <dbReference type="PROSITE-ProRule" id="PRU10141"/>
    </source>
</evidence>
<dbReference type="OrthoDB" id="444265at2759"/>
<feature type="compositionally biased region" description="Low complexity" evidence="15">
    <location>
        <begin position="1005"/>
        <end position="1024"/>
    </location>
</feature>
<dbReference type="InterPro" id="IPR000719">
    <property type="entry name" value="Prot_kinase_dom"/>
</dbReference>
<dbReference type="GO" id="GO:0005978">
    <property type="term" value="P:glycogen biosynthetic process"/>
    <property type="evidence" value="ECO:0007669"/>
    <property type="project" value="UniProtKB-KW"/>
</dbReference>
<keyword evidence="8" id="KW-0418">Kinase</keyword>
<dbReference type="InterPro" id="IPR008271">
    <property type="entry name" value="Ser/Thr_kinase_AS"/>
</dbReference>
<dbReference type="Pfam" id="PF00498">
    <property type="entry name" value="FHA"/>
    <property type="match status" value="1"/>
</dbReference>
<dbReference type="PROSITE" id="PS50011">
    <property type="entry name" value="PROTEIN_KINASE_DOM"/>
    <property type="match status" value="1"/>
</dbReference>
<dbReference type="Pfam" id="PF00433">
    <property type="entry name" value="Pkinase_C"/>
    <property type="match status" value="1"/>
</dbReference>
<feature type="compositionally biased region" description="Basic and acidic residues" evidence="15">
    <location>
        <begin position="1722"/>
        <end position="1735"/>
    </location>
</feature>
<feature type="compositionally biased region" description="Basic and acidic residues" evidence="15">
    <location>
        <begin position="995"/>
        <end position="1004"/>
    </location>
</feature>
<sequence length="1893" mass="210868">GEYIKTWRPRYFLLKSDGTFIGYKERPQDVDQLETPLNNFSVAQCQLMKTERPKPNTFIIRCLQWTTVIERTFHVETPEEREEWTKAIQAVAEGLQKQEEEMMDSSPDPMDMEVCLTKIRHKVTMHDFEYLKLLGKGTFGKVILVKEKATGHYYAMKILKKEVIVAKDEVAHTLTENRVLQNSKHPFLTGLKYSFQTHDRLCFVMEYANGGELFFHLSRDRVFSEERARFYGAEIVSALDYLHAERNVVYRDLKLENLMLDKDGHIKITDFGLCKEGIKDGATMKTFCGTPEYLAPEVLEDNDYGRAVDWWGLGVVMYEMMCGRLPFYNQDHEKLFELILMEDIRFPRTLGPEARSLLSGLLKKDPMQRLGGGPDDAKEIMQHKFFAGIEWKDVYEKKLVPPFKPQVTSETDTRYFDEEFTAQTITITPPGQGGSRKTVGVRALTFHGLSELRPAGRRHRGGGGAAGVSDVNKVLKSDPSMSVPSWFLVSSSGTRHRLPREMIFVGRDDCELMLQSRSVDKQHAVINYDHNADEHMVKDLGSLNGTFVNDLRIPEQTYITLKLSDVIRFGYDILPLLFFQHKVPEEALKHEKYTSQLQLSLKALEARAREKLQFQSSEKTRGAVPNVKLQDRTERKAHSLTAATDSPISKPTPLYGQPSWWGEDEDAVNIKRERGGKFSEAIKDVRYEVNGSLSDSQAKTLLSCHREPSYFEIPTKEALPRLVKKPEPQVDEVPTKDTPNPSERVPSSPTPAMVQSHASFTIEFDECTPGKMKIKDHVTKFSFRQPRKLPLKDTVTTPSEVISAESKVADWLVHSNTTMMRRRSHDEDMYSTNSDPSFLKTDNAIHYENGTRSDSENPAANGNDFLSSEPNISSHVSSQFARASPPQRFTSPDSEQPLSSSLPESRSRPTHGNPEPHKAFVIEFFDDNSKKKRSHSPTSYTSSPEHSGIKVLLERSRKSTSPTAEGQSSDTPATQRYTIPLKDPAPISHQRAGSLRREKTEERISTSFSSHSSSSVPTKPFSSVGRRSKFAQEFIAEFQKQAKQLSSTSSERKASNLPTAAKMEMVVASHASPSSPGAPGQPQTSSPVHQPVPLPVPMMPLSSQDAEEKSAHVCSKNEEDDNLSDAGTYTIEADVQDRELEEARSTIDKASRNDSTDREGSTAPHVPPHLPPGEKADIPAPSIHVQYDLHATFDVEDQSPADCRSQDSVHRLLVQNDVEPDSLSDASKSEDGSLIEDRRGTLSDKEEMKQENKPRLPAKSTSFYIGSEEAISKTDQGGLKSSMPKTEKKHGTKSFSTATLTKLRSNHDTAKVRPNVSAPVLCQSSESREGAVAALLRQKSFTKEKSSNVKLPSITSPSMQRDSGPESVQGPCKDTHAYLKDTEDVLAVLEAKLQATQTEMAPVVDSFSGESDVDTSSTVSQRSNRPRSNTLTKKAPAGGFHRERSSASMTSQDSVQLPGAAERQPSQGGEGKNQSESAWRHVGLKRSVGKYGSTDLSDDPQSLPYSDQENNTHPTYKKYTVPLQKEDGKTSRVSQVLSRTKSLSAPRPTRASMLRRARLGEASDNEGPETERLEEAGSAPPKQPQETKKLSRLDLLAMPRKRTNSFNTPSDTEVSSSQWTGRSAGFSNRSTESAGNSARRASAPGPKPVERPQKPPLNKTPITRIRSSSAKYASSTANDDEYDSKQSTPKNKRSQPSSAFHSPRSQPRARPQPMVALHPKPSNKDSEENRPEGETLHSWSNHSAEIARLSQDLAKDLAILAREIHDVAGEGEPPNICPAVVAGVDQEKMKVDNLMLNPVSQVIMEIRENTEQLADKIKTLFQDRMDIWEEIETKVNSGSDLSVVKTPNKEISSILKELMRVQRQLEVINTVMDPCGQPGLSRTSASAASSSRV</sequence>
<dbReference type="PROSITE" id="PS50006">
    <property type="entry name" value="FHA_DOMAIN"/>
    <property type="match status" value="1"/>
</dbReference>
<comment type="similarity">
    <text evidence="1">Belongs to the protein kinase superfamily. AGC Ser/Thr protein kinase family. RAC subfamily.</text>
</comment>
<keyword evidence="5" id="KW-0597">Phosphoprotein</keyword>
<evidence type="ECO:0000313" key="20">
    <source>
        <dbReference type="EMBL" id="CAG10696.1"/>
    </source>
</evidence>
<dbReference type="InterPro" id="IPR017441">
    <property type="entry name" value="Protein_kinase_ATP_BS"/>
</dbReference>
<feature type="domain" description="PH" evidence="16">
    <location>
        <begin position="1"/>
        <end position="93"/>
    </location>
</feature>
<dbReference type="InterPro" id="IPR011009">
    <property type="entry name" value="Kinase-like_dom_sf"/>
</dbReference>
<dbReference type="SMART" id="SM00220">
    <property type="entry name" value="S_TKc"/>
    <property type="match status" value="1"/>
</dbReference>
<evidence type="ECO:0000259" key="19">
    <source>
        <dbReference type="PROSITE" id="PS51285"/>
    </source>
</evidence>
<dbReference type="GO" id="GO:0005524">
    <property type="term" value="F:ATP binding"/>
    <property type="evidence" value="ECO:0007669"/>
    <property type="project" value="UniProtKB-UniRule"/>
</dbReference>
<reference evidence="20" key="2">
    <citation type="submission" date="2004-02" db="EMBL/GenBank/DDBJ databases">
        <authorList>
            <consortium name="Genoscope"/>
            <consortium name="Whitehead Institute Centre for Genome Research"/>
        </authorList>
    </citation>
    <scope>NUCLEOTIDE SEQUENCE</scope>
</reference>
<evidence type="ECO:0000256" key="9">
    <source>
        <dbReference type="ARBA" id="ARBA00022840"/>
    </source>
</evidence>
<comment type="catalytic activity">
    <reaction evidence="13">
        <text>L-seryl-[protein] + ATP = O-phospho-L-seryl-[protein] + ADP + H(+)</text>
        <dbReference type="Rhea" id="RHEA:17989"/>
        <dbReference type="Rhea" id="RHEA-COMP:9863"/>
        <dbReference type="Rhea" id="RHEA-COMP:11604"/>
        <dbReference type="ChEBI" id="CHEBI:15378"/>
        <dbReference type="ChEBI" id="CHEBI:29999"/>
        <dbReference type="ChEBI" id="CHEBI:30616"/>
        <dbReference type="ChEBI" id="CHEBI:83421"/>
        <dbReference type="ChEBI" id="CHEBI:456216"/>
        <dbReference type="EC" id="2.7.11.1"/>
    </reaction>
</comment>
<feature type="region of interest" description="Disordered" evidence="15">
    <location>
        <begin position="1343"/>
        <end position="1374"/>
    </location>
</feature>
<dbReference type="SUPFAM" id="SSF50729">
    <property type="entry name" value="PH domain-like"/>
    <property type="match status" value="1"/>
</dbReference>
<dbReference type="SMART" id="SM00233">
    <property type="entry name" value="PH"/>
    <property type="match status" value="1"/>
</dbReference>
<reference evidence="20" key="1">
    <citation type="journal article" date="2004" name="Nature">
        <title>Genome duplication in the teleost fish Tetraodon nigroviridis reveals the early vertebrate proto-karyotype.</title>
        <authorList>
            <person name="Jaillon O."/>
            <person name="Aury J.-M."/>
            <person name="Brunet F."/>
            <person name="Petit J.-L."/>
            <person name="Stange-Thomann N."/>
            <person name="Mauceli E."/>
            <person name="Bouneau L."/>
            <person name="Fischer C."/>
            <person name="Ozouf-Costaz C."/>
            <person name="Bernot A."/>
            <person name="Nicaud S."/>
            <person name="Jaffe D."/>
            <person name="Fisher S."/>
            <person name="Lutfalla G."/>
            <person name="Dossat C."/>
            <person name="Segurens B."/>
            <person name="Dasilva C."/>
            <person name="Salanoubat M."/>
            <person name="Levy M."/>
            <person name="Boudet N."/>
            <person name="Castellano S."/>
            <person name="Anthouard V."/>
            <person name="Jubin C."/>
            <person name="Castelli V."/>
            <person name="Katinka M."/>
            <person name="Vacherie B."/>
            <person name="Biemont C."/>
            <person name="Skalli Z."/>
            <person name="Cattolico L."/>
            <person name="Poulain J."/>
            <person name="De Berardinis V."/>
            <person name="Cruaud C."/>
            <person name="Duprat S."/>
            <person name="Brottier P."/>
            <person name="Coutanceau J.-P."/>
            <person name="Gouzy J."/>
            <person name="Parra G."/>
            <person name="Lardier G."/>
            <person name="Chapple C."/>
            <person name="McKernan K.J."/>
            <person name="McEwan P."/>
            <person name="Bosak S."/>
            <person name="Kellis M."/>
            <person name="Volff J.-N."/>
            <person name="Guigo R."/>
            <person name="Zody M.C."/>
            <person name="Mesirov J."/>
            <person name="Lindblad-Toh K."/>
            <person name="Birren B."/>
            <person name="Nusbaum C."/>
            <person name="Kahn D."/>
            <person name="Robinson-Rechavi M."/>
            <person name="Laudet V."/>
            <person name="Schachter V."/>
            <person name="Quetier F."/>
            <person name="Saurin W."/>
            <person name="Scarpelli C."/>
            <person name="Wincker P."/>
            <person name="Lander E.S."/>
            <person name="Weissenbach J."/>
            <person name="Roest Crollius H."/>
        </authorList>
    </citation>
    <scope>NUCLEOTIDE SEQUENCE [LARGE SCALE GENOMIC DNA]</scope>
</reference>
<dbReference type="SUPFAM" id="SSF56112">
    <property type="entry name" value="Protein kinase-like (PK-like)"/>
    <property type="match status" value="1"/>
</dbReference>
<dbReference type="InterPro" id="IPR000253">
    <property type="entry name" value="FHA_dom"/>
</dbReference>
<keyword evidence="7 14" id="KW-0547">Nucleotide-binding</keyword>
<dbReference type="InterPro" id="IPR001849">
    <property type="entry name" value="PH_domain"/>
</dbReference>
<feature type="compositionally biased region" description="Polar residues" evidence="15">
    <location>
        <begin position="737"/>
        <end position="747"/>
    </location>
</feature>